<sequence length="196" mass="20993">MHCFLPHHPPTTSLHCMSRQLPECSPVPADLVGGVWGRGLLFCLPVNAPLLPLTQNGCRLCMRRVSVLQQLPSSPSAATPTSRQPQSQGDGMWLKLQHKDGLELLLHSHGRSVPCQQGQMATGHSKKCAPSGLATRAAVTDTTSGLMLFISSSNCSLNRMALRRGFSFFTELICEGLVDSGTADPAQGELPMPHGS</sequence>
<reference evidence="1" key="1">
    <citation type="thesis" date="2021" institute="BYU ScholarsArchive" country="Provo, UT, USA">
        <title>Applications of and Algorithms for Genome Assembly and Genomic Analyses with an Emphasis on Marine Teleosts.</title>
        <authorList>
            <person name="Pickett B.D."/>
        </authorList>
    </citation>
    <scope>NUCLEOTIDE SEQUENCE</scope>
    <source>
        <strain evidence="1">HI-2016</strain>
    </source>
</reference>
<evidence type="ECO:0000313" key="2">
    <source>
        <dbReference type="Proteomes" id="UP000824540"/>
    </source>
</evidence>
<organism evidence="1 2">
    <name type="scientific">Albula glossodonta</name>
    <name type="common">roundjaw bonefish</name>
    <dbReference type="NCBI Taxonomy" id="121402"/>
    <lineage>
        <taxon>Eukaryota</taxon>
        <taxon>Metazoa</taxon>
        <taxon>Chordata</taxon>
        <taxon>Craniata</taxon>
        <taxon>Vertebrata</taxon>
        <taxon>Euteleostomi</taxon>
        <taxon>Actinopterygii</taxon>
        <taxon>Neopterygii</taxon>
        <taxon>Teleostei</taxon>
        <taxon>Albuliformes</taxon>
        <taxon>Albulidae</taxon>
        <taxon>Albula</taxon>
    </lineage>
</organism>
<proteinExistence type="predicted"/>
<protein>
    <submittedName>
        <fullName evidence="1">Uncharacterized protein</fullName>
    </submittedName>
</protein>
<dbReference type="EMBL" id="JAFBMS010000015">
    <property type="protein sequence ID" value="KAG9346578.1"/>
    <property type="molecule type" value="Genomic_DNA"/>
</dbReference>
<comment type="caution">
    <text evidence="1">The sequence shown here is derived from an EMBL/GenBank/DDBJ whole genome shotgun (WGS) entry which is preliminary data.</text>
</comment>
<gene>
    <name evidence="1" type="ORF">JZ751_006889</name>
</gene>
<evidence type="ECO:0000313" key="1">
    <source>
        <dbReference type="EMBL" id="KAG9346578.1"/>
    </source>
</evidence>
<dbReference type="Proteomes" id="UP000824540">
    <property type="component" value="Unassembled WGS sequence"/>
</dbReference>
<dbReference type="AlphaFoldDB" id="A0A8T2PAN9"/>
<name>A0A8T2PAN9_9TELE</name>
<keyword evidence="2" id="KW-1185">Reference proteome</keyword>
<accession>A0A8T2PAN9</accession>